<protein>
    <submittedName>
        <fullName evidence="1">Uncharacterized protein</fullName>
    </submittedName>
</protein>
<accession>A0A6A4WI36</accession>
<evidence type="ECO:0000313" key="2">
    <source>
        <dbReference type="Proteomes" id="UP000440578"/>
    </source>
</evidence>
<dbReference type="Proteomes" id="UP000440578">
    <property type="component" value="Unassembled WGS sequence"/>
</dbReference>
<gene>
    <name evidence="1" type="ORF">FJT64_002883</name>
</gene>
<name>A0A6A4WI36_AMPAM</name>
<keyword evidence="2" id="KW-1185">Reference proteome</keyword>
<sequence length="83" mass="9234">MKGERFVSNARSKIKKRGQLTVEELLEAERFIIKEDQKLEKVTPQPGCCSWGLTSAGRGFSVLELALRAVWGRLAASLMPEAD</sequence>
<organism evidence="1 2">
    <name type="scientific">Amphibalanus amphitrite</name>
    <name type="common">Striped barnacle</name>
    <name type="synonym">Balanus amphitrite</name>
    <dbReference type="NCBI Taxonomy" id="1232801"/>
    <lineage>
        <taxon>Eukaryota</taxon>
        <taxon>Metazoa</taxon>
        <taxon>Ecdysozoa</taxon>
        <taxon>Arthropoda</taxon>
        <taxon>Crustacea</taxon>
        <taxon>Multicrustacea</taxon>
        <taxon>Cirripedia</taxon>
        <taxon>Thoracica</taxon>
        <taxon>Thoracicalcarea</taxon>
        <taxon>Balanomorpha</taxon>
        <taxon>Balanoidea</taxon>
        <taxon>Balanidae</taxon>
        <taxon>Amphibalaninae</taxon>
        <taxon>Amphibalanus</taxon>
    </lineage>
</organism>
<comment type="caution">
    <text evidence="1">The sequence shown here is derived from an EMBL/GenBank/DDBJ whole genome shotgun (WGS) entry which is preliminary data.</text>
</comment>
<dbReference type="AlphaFoldDB" id="A0A6A4WI36"/>
<proteinExistence type="predicted"/>
<dbReference type="EMBL" id="VIIS01000936">
    <property type="protein sequence ID" value="KAF0303504.1"/>
    <property type="molecule type" value="Genomic_DNA"/>
</dbReference>
<evidence type="ECO:0000313" key="1">
    <source>
        <dbReference type="EMBL" id="KAF0303504.1"/>
    </source>
</evidence>
<reference evidence="1 2" key="1">
    <citation type="submission" date="2019-07" db="EMBL/GenBank/DDBJ databases">
        <title>Draft genome assembly of a fouling barnacle, Amphibalanus amphitrite (Darwin, 1854): The first reference genome for Thecostraca.</title>
        <authorList>
            <person name="Kim W."/>
        </authorList>
    </citation>
    <scope>NUCLEOTIDE SEQUENCE [LARGE SCALE GENOMIC DNA]</scope>
    <source>
        <strain evidence="1">SNU_AA5</strain>
        <tissue evidence="1">Soma without cirri and trophi</tissue>
    </source>
</reference>